<evidence type="ECO:0000256" key="2">
    <source>
        <dbReference type="ARBA" id="ARBA00012438"/>
    </source>
</evidence>
<dbReference type="PRINTS" id="PR00344">
    <property type="entry name" value="BCTRLSENSOR"/>
</dbReference>
<comment type="caution">
    <text evidence="8">The sequence shown here is derived from an EMBL/GenBank/DDBJ whole genome shotgun (WGS) entry which is preliminary data.</text>
</comment>
<dbReference type="InterPro" id="IPR036097">
    <property type="entry name" value="HisK_dim/P_sf"/>
</dbReference>
<dbReference type="Gene3D" id="3.30.565.10">
    <property type="entry name" value="Histidine kinase-like ATPase, C-terminal domain"/>
    <property type="match status" value="1"/>
</dbReference>
<protein>
    <recommendedName>
        <fullName evidence="2">histidine kinase</fullName>
        <ecNumber evidence="2">2.7.13.3</ecNumber>
    </recommendedName>
</protein>
<name>A0ABU8S532_9SPHN</name>
<accession>A0ABU8S532</accession>
<dbReference type="PROSITE" id="PS50109">
    <property type="entry name" value="HIS_KIN"/>
    <property type="match status" value="1"/>
</dbReference>
<keyword evidence="6" id="KW-0902">Two-component regulatory system</keyword>
<dbReference type="InterPro" id="IPR003594">
    <property type="entry name" value="HATPase_dom"/>
</dbReference>
<keyword evidence="3" id="KW-0597">Phosphoprotein</keyword>
<dbReference type="Proteomes" id="UP001379235">
    <property type="component" value="Unassembled WGS sequence"/>
</dbReference>
<keyword evidence="5 8" id="KW-0418">Kinase</keyword>
<evidence type="ECO:0000313" key="9">
    <source>
        <dbReference type="Proteomes" id="UP001379235"/>
    </source>
</evidence>
<dbReference type="PANTHER" id="PTHR43711:SF26">
    <property type="entry name" value="SENSOR HISTIDINE KINASE RCSC"/>
    <property type="match status" value="1"/>
</dbReference>
<evidence type="ECO:0000256" key="6">
    <source>
        <dbReference type="ARBA" id="ARBA00023012"/>
    </source>
</evidence>
<keyword evidence="4" id="KW-0808">Transferase</keyword>
<evidence type="ECO:0000256" key="5">
    <source>
        <dbReference type="ARBA" id="ARBA00022777"/>
    </source>
</evidence>
<dbReference type="Pfam" id="PF02518">
    <property type="entry name" value="HATPase_c"/>
    <property type="match status" value="1"/>
</dbReference>
<evidence type="ECO:0000256" key="3">
    <source>
        <dbReference type="ARBA" id="ARBA00022553"/>
    </source>
</evidence>
<dbReference type="EC" id="2.7.13.3" evidence="2"/>
<dbReference type="InterPro" id="IPR050736">
    <property type="entry name" value="Sensor_HK_Regulatory"/>
</dbReference>
<evidence type="ECO:0000313" key="8">
    <source>
        <dbReference type="EMBL" id="MEJ6008969.1"/>
    </source>
</evidence>
<evidence type="ECO:0000259" key="7">
    <source>
        <dbReference type="PROSITE" id="PS50109"/>
    </source>
</evidence>
<dbReference type="Pfam" id="PF00512">
    <property type="entry name" value="HisKA"/>
    <property type="match status" value="1"/>
</dbReference>
<dbReference type="InterPro" id="IPR004358">
    <property type="entry name" value="Sig_transdc_His_kin-like_C"/>
</dbReference>
<comment type="catalytic activity">
    <reaction evidence="1">
        <text>ATP + protein L-histidine = ADP + protein N-phospho-L-histidine.</text>
        <dbReference type="EC" id="2.7.13.3"/>
    </reaction>
</comment>
<evidence type="ECO:0000256" key="4">
    <source>
        <dbReference type="ARBA" id="ARBA00022679"/>
    </source>
</evidence>
<dbReference type="CDD" id="cd00082">
    <property type="entry name" value="HisKA"/>
    <property type="match status" value="1"/>
</dbReference>
<dbReference type="InterPro" id="IPR036890">
    <property type="entry name" value="HATPase_C_sf"/>
</dbReference>
<evidence type="ECO:0000256" key="1">
    <source>
        <dbReference type="ARBA" id="ARBA00000085"/>
    </source>
</evidence>
<dbReference type="InterPro" id="IPR003661">
    <property type="entry name" value="HisK_dim/P_dom"/>
</dbReference>
<dbReference type="GO" id="GO:0016301">
    <property type="term" value="F:kinase activity"/>
    <property type="evidence" value="ECO:0007669"/>
    <property type="project" value="UniProtKB-KW"/>
</dbReference>
<proteinExistence type="predicted"/>
<dbReference type="SMART" id="SM00387">
    <property type="entry name" value="HATPase_c"/>
    <property type="match status" value="1"/>
</dbReference>
<keyword evidence="9" id="KW-1185">Reference proteome</keyword>
<organism evidence="8 9">
    <name type="scientific">Novosphingobium aquae</name>
    <dbReference type="NCBI Taxonomy" id="3133435"/>
    <lineage>
        <taxon>Bacteria</taxon>
        <taxon>Pseudomonadati</taxon>
        <taxon>Pseudomonadota</taxon>
        <taxon>Alphaproteobacteria</taxon>
        <taxon>Sphingomonadales</taxon>
        <taxon>Sphingomonadaceae</taxon>
        <taxon>Novosphingobium</taxon>
    </lineage>
</organism>
<dbReference type="CDD" id="cd00075">
    <property type="entry name" value="HATPase"/>
    <property type="match status" value="1"/>
</dbReference>
<feature type="domain" description="Histidine kinase" evidence="7">
    <location>
        <begin position="239"/>
        <end position="455"/>
    </location>
</feature>
<dbReference type="RefSeq" id="WP_339964659.1">
    <property type="nucleotide sequence ID" value="NZ_JBBHJY010000001.1"/>
</dbReference>
<dbReference type="SUPFAM" id="SSF55874">
    <property type="entry name" value="ATPase domain of HSP90 chaperone/DNA topoisomerase II/histidine kinase"/>
    <property type="match status" value="1"/>
</dbReference>
<sequence length="457" mass="48610">MADSAPGVTTARTDAEDRLVSADELLHSLQLRCGGDVPGVVAIPALLDLVRKCRRFSMKLVRPIMANDGAHAISALAEVEPAPDGGCAIRVRHWQSRALPPEDQVSLGSRVAKIERQSAEFHAVLDADQRVLTAEAANDELKPLAGAMVAMPGKTWTGYVEVEGGVSSKDMHWRLLDGVNVKVAGSRRPWRALISPQGGTLGKPAGFTLSLTSDVAPPVQAPTLSPEMRTSETRLIGRDVAPVLRQPISRIIANAETIRTRLSGPLAEEYSNYAADIAAAGQHLLALIDDLTDLEVVESEEFATAPDHVDLADIARRAAGILGVRAREQGVIVDAPRAGESLPAVAEFRRVLQVLLNLLGNAIRYSPPNSQVWIRLEQEGGAAKVIVADQGPGLGLDEQVKVFEKFERLGRSGDGGSGLGLYISRKLARAMGGDLRVESAPGHGARFILSVPADNAA</sequence>
<dbReference type="SUPFAM" id="SSF47384">
    <property type="entry name" value="Homodimeric domain of signal transducing histidine kinase"/>
    <property type="match status" value="1"/>
</dbReference>
<dbReference type="PANTHER" id="PTHR43711">
    <property type="entry name" value="TWO-COMPONENT HISTIDINE KINASE"/>
    <property type="match status" value="1"/>
</dbReference>
<dbReference type="EMBL" id="JBBHJY010000001">
    <property type="protein sequence ID" value="MEJ6008969.1"/>
    <property type="molecule type" value="Genomic_DNA"/>
</dbReference>
<gene>
    <name evidence="8" type="ORF">WG900_03435</name>
</gene>
<dbReference type="Gene3D" id="1.10.287.130">
    <property type="match status" value="1"/>
</dbReference>
<dbReference type="InterPro" id="IPR005467">
    <property type="entry name" value="His_kinase_dom"/>
</dbReference>
<reference evidence="8 9" key="1">
    <citation type="submission" date="2024-03" db="EMBL/GenBank/DDBJ databases">
        <authorList>
            <person name="Jo J.-H."/>
        </authorList>
    </citation>
    <scope>NUCLEOTIDE SEQUENCE [LARGE SCALE GENOMIC DNA]</scope>
    <source>
        <strain evidence="8 9">AS3R-12</strain>
    </source>
</reference>